<evidence type="ECO:0000313" key="4">
    <source>
        <dbReference type="Proteomes" id="UP000635387"/>
    </source>
</evidence>
<gene>
    <name evidence="3" type="ORF">GCM10017790_01460</name>
</gene>
<name>A0ABQ3L5K8_9PSEU</name>
<evidence type="ECO:0000259" key="2">
    <source>
        <dbReference type="Pfam" id="PF01636"/>
    </source>
</evidence>
<dbReference type="PANTHER" id="PTHR21064">
    <property type="entry name" value="AMINOGLYCOSIDE PHOSPHOTRANSFERASE DOMAIN-CONTAINING PROTEIN-RELATED"/>
    <property type="match status" value="1"/>
</dbReference>
<proteinExistence type="inferred from homology"/>
<protein>
    <recommendedName>
        <fullName evidence="2">Aminoglycoside phosphotransferase domain-containing protein</fullName>
    </recommendedName>
</protein>
<dbReference type="InterPro" id="IPR011009">
    <property type="entry name" value="Kinase-like_dom_sf"/>
</dbReference>
<dbReference type="Pfam" id="PF01636">
    <property type="entry name" value="APH"/>
    <property type="match status" value="1"/>
</dbReference>
<dbReference type="Gene3D" id="3.90.1200.10">
    <property type="match status" value="1"/>
</dbReference>
<sequence length="352" mass="38361">MRSPIMPGFRELVTASGLDAVTEPLDETLVLAALRDVHGLTGRLERVASEKDETFVLRTSGTRHLVKVGGEGESAEELTLQTAVLRHLARTAPGLPIPVVRSGVDGADVHDIAPRDASWPRLLRVLSYLPGEPLGGSEADPAPFGRCHAQLVRALADFRGENQERTLIWDLRHLGALAPVLDTVDSADRMLARGVLAEFALHVRPAELDTQLVHNDLSPHNILVGSRGTLTGILDFGDVLRTAVVFDLAIALSNLLEVDAADPWAVPLAWLRHYLRIRPVAEEELKLLPLLSTARLVQRALIASWRARRDPARAAYVLSHASRDWATARVTFAGLDAATERVLASADTESRR</sequence>
<keyword evidence="4" id="KW-1185">Reference proteome</keyword>
<dbReference type="Proteomes" id="UP000635387">
    <property type="component" value="Unassembled WGS sequence"/>
</dbReference>
<dbReference type="InterPro" id="IPR050249">
    <property type="entry name" value="Pseudomonas-type_ThrB"/>
</dbReference>
<evidence type="ECO:0000256" key="1">
    <source>
        <dbReference type="ARBA" id="ARBA00038240"/>
    </source>
</evidence>
<comment type="similarity">
    <text evidence="1">Belongs to the pseudomonas-type ThrB family.</text>
</comment>
<dbReference type="EMBL" id="BNAY01000001">
    <property type="protein sequence ID" value="GHH01475.1"/>
    <property type="molecule type" value="Genomic_DNA"/>
</dbReference>
<dbReference type="InterPro" id="IPR008266">
    <property type="entry name" value="Tyr_kinase_AS"/>
</dbReference>
<organism evidence="3 4">
    <name type="scientific">Amycolatopsis oliviviridis</name>
    <dbReference type="NCBI Taxonomy" id="1471590"/>
    <lineage>
        <taxon>Bacteria</taxon>
        <taxon>Bacillati</taxon>
        <taxon>Actinomycetota</taxon>
        <taxon>Actinomycetes</taxon>
        <taxon>Pseudonocardiales</taxon>
        <taxon>Pseudonocardiaceae</taxon>
        <taxon>Amycolatopsis</taxon>
    </lineage>
</organism>
<comment type="caution">
    <text evidence="3">The sequence shown here is derived from an EMBL/GenBank/DDBJ whole genome shotgun (WGS) entry which is preliminary data.</text>
</comment>
<evidence type="ECO:0000313" key="3">
    <source>
        <dbReference type="EMBL" id="GHH01475.1"/>
    </source>
</evidence>
<feature type="domain" description="Aminoglycoside phosphotransferase" evidence="2">
    <location>
        <begin position="52"/>
        <end position="266"/>
    </location>
</feature>
<accession>A0ABQ3L5K8</accession>
<reference evidence="4" key="1">
    <citation type="journal article" date="2019" name="Int. J. Syst. Evol. Microbiol.">
        <title>The Global Catalogue of Microorganisms (GCM) 10K type strain sequencing project: providing services to taxonomists for standard genome sequencing and annotation.</title>
        <authorList>
            <consortium name="The Broad Institute Genomics Platform"/>
            <consortium name="The Broad Institute Genome Sequencing Center for Infectious Disease"/>
            <person name="Wu L."/>
            <person name="Ma J."/>
        </authorList>
    </citation>
    <scope>NUCLEOTIDE SEQUENCE [LARGE SCALE GENOMIC DNA]</scope>
    <source>
        <strain evidence="4">CGMCC 4.7683</strain>
    </source>
</reference>
<dbReference type="PROSITE" id="PS00109">
    <property type="entry name" value="PROTEIN_KINASE_TYR"/>
    <property type="match status" value="1"/>
</dbReference>
<dbReference type="InterPro" id="IPR002575">
    <property type="entry name" value="Aminoglycoside_PTrfase"/>
</dbReference>
<dbReference type="SUPFAM" id="SSF56112">
    <property type="entry name" value="Protein kinase-like (PK-like)"/>
    <property type="match status" value="1"/>
</dbReference>
<dbReference type="PANTHER" id="PTHR21064:SF6">
    <property type="entry name" value="AMINOGLYCOSIDE PHOSPHOTRANSFERASE DOMAIN-CONTAINING PROTEIN"/>
    <property type="match status" value="1"/>
</dbReference>